<feature type="region of interest" description="Disordered" evidence="1">
    <location>
        <begin position="47"/>
        <end position="70"/>
    </location>
</feature>
<gene>
    <name evidence="2" type="ORF">AG1IA_02880</name>
</gene>
<keyword evidence="3" id="KW-1185">Reference proteome</keyword>
<proteinExistence type="predicted"/>
<name>L8X381_THACA</name>
<dbReference type="AlphaFoldDB" id="L8X381"/>
<evidence type="ECO:0000313" key="3">
    <source>
        <dbReference type="Proteomes" id="UP000011668"/>
    </source>
</evidence>
<dbReference type="OrthoDB" id="5600360at2759"/>
<evidence type="ECO:0000256" key="1">
    <source>
        <dbReference type="SAM" id="MobiDB-lite"/>
    </source>
</evidence>
<accession>L8X381</accession>
<sequence>MSPSQTIVVVDMPPIPDIVRTMQENVMSPGHLLAAGLLSQVAQQAQVSRRKDDSSSDTAAGRERSDEAAERTAAIASALVAATEGAAGTIPVVPPEALEPGVPPSAHMTRGLPLLFIRASDGAGYHSGRSVACESVFSSGASGEWVQAAQAVAGTTAGTAGVDPCLTLRIV</sequence>
<feature type="compositionally biased region" description="Basic and acidic residues" evidence="1">
    <location>
        <begin position="49"/>
        <end position="70"/>
    </location>
</feature>
<dbReference type="STRING" id="983506.L8X381"/>
<dbReference type="HOGENOM" id="CLU_1563935_0_0_1"/>
<comment type="caution">
    <text evidence="2">The sequence shown here is derived from an EMBL/GenBank/DDBJ whole genome shotgun (WGS) entry which is preliminary data.</text>
</comment>
<protein>
    <submittedName>
        <fullName evidence="2">Uncharacterized protein</fullName>
    </submittedName>
</protein>
<organism evidence="2 3">
    <name type="scientific">Thanatephorus cucumeris (strain AG1-IA)</name>
    <name type="common">Rice sheath blight fungus</name>
    <name type="synonym">Rhizoctonia solani</name>
    <dbReference type="NCBI Taxonomy" id="983506"/>
    <lineage>
        <taxon>Eukaryota</taxon>
        <taxon>Fungi</taxon>
        <taxon>Dikarya</taxon>
        <taxon>Basidiomycota</taxon>
        <taxon>Agaricomycotina</taxon>
        <taxon>Agaricomycetes</taxon>
        <taxon>Cantharellales</taxon>
        <taxon>Ceratobasidiaceae</taxon>
        <taxon>Rhizoctonia</taxon>
        <taxon>Rhizoctonia solani AG-1</taxon>
    </lineage>
</organism>
<dbReference type="Proteomes" id="UP000011668">
    <property type="component" value="Unassembled WGS sequence"/>
</dbReference>
<reference evidence="2 3" key="1">
    <citation type="journal article" date="2013" name="Nat. Commun.">
        <title>The evolution and pathogenic mechanisms of the rice sheath blight pathogen.</title>
        <authorList>
            <person name="Zheng A."/>
            <person name="Lin R."/>
            <person name="Xu L."/>
            <person name="Qin P."/>
            <person name="Tang C."/>
            <person name="Ai P."/>
            <person name="Zhang D."/>
            <person name="Liu Y."/>
            <person name="Sun Z."/>
            <person name="Feng H."/>
            <person name="Wang Y."/>
            <person name="Chen Y."/>
            <person name="Liang X."/>
            <person name="Fu R."/>
            <person name="Li Q."/>
            <person name="Zhang J."/>
            <person name="Yu X."/>
            <person name="Xie Z."/>
            <person name="Ding L."/>
            <person name="Guan P."/>
            <person name="Tang J."/>
            <person name="Liang Y."/>
            <person name="Wang S."/>
            <person name="Deng Q."/>
            <person name="Li S."/>
            <person name="Zhu J."/>
            <person name="Wang L."/>
            <person name="Liu H."/>
            <person name="Li P."/>
        </authorList>
    </citation>
    <scope>NUCLEOTIDE SEQUENCE [LARGE SCALE GENOMIC DNA]</scope>
    <source>
        <strain evidence="3">AG-1 IA</strain>
    </source>
</reference>
<evidence type="ECO:0000313" key="2">
    <source>
        <dbReference type="EMBL" id="ELU43089.1"/>
    </source>
</evidence>
<dbReference type="EMBL" id="AFRT01000609">
    <property type="protein sequence ID" value="ELU43089.1"/>
    <property type="molecule type" value="Genomic_DNA"/>
</dbReference>